<feature type="region of interest" description="Disordered" evidence="1">
    <location>
        <begin position="116"/>
        <end position="147"/>
    </location>
</feature>
<sequence>MRLPSLAQLPRPSLSAPSSPKIQSSFFPNGLYSLPDTPKVPNGVAASSVLIDESKIGIVSLLRATDRFSEDEDEDAKSRSSVTFCHQGEKPSMAFADELFRNGLLIPLRPPILKLPPRLQAPGQGTSPPRKDSVSPKFRSPQGLGKGKDFDPFAAALERIRKEDVSLRETFHWRSLERSFERSFGRVYDDAIAESVWGFGHEWGSLEEVVVEKRRRGHNWNLFACFGLDFSG</sequence>
<dbReference type="EMBL" id="JADCNM010000012">
    <property type="protein sequence ID" value="KAG0459440.1"/>
    <property type="molecule type" value="Genomic_DNA"/>
</dbReference>
<protein>
    <submittedName>
        <fullName evidence="2">Uncharacterized protein</fullName>
    </submittedName>
</protein>
<name>A0A835PQC9_VANPL</name>
<dbReference type="Proteomes" id="UP000639772">
    <property type="component" value="Chromosome 12"/>
</dbReference>
<organism evidence="2 4">
    <name type="scientific">Vanilla planifolia</name>
    <name type="common">Vanilla</name>
    <dbReference type="NCBI Taxonomy" id="51239"/>
    <lineage>
        <taxon>Eukaryota</taxon>
        <taxon>Viridiplantae</taxon>
        <taxon>Streptophyta</taxon>
        <taxon>Embryophyta</taxon>
        <taxon>Tracheophyta</taxon>
        <taxon>Spermatophyta</taxon>
        <taxon>Magnoliopsida</taxon>
        <taxon>Liliopsida</taxon>
        <taxon>Asparagales</taxon>
        <taxon>Orchidaceae</taxon>
        <taxon>Vanilloideae</taxon>
        <taxon>Vanilleae</taxon>
        <taxon>Vanilla</taxon>
    </lineage>
</organism>
<gene>
    <name evidence="3" type="ORF">HPP92_022568</name>
    <name evidence="2" type="ORF">HPP92_022826</name>
</gene>
<proteinExistence type="predicted"/>
<keyword evidence="4" id="KW-1185">Reference proteome</keyword>
<evidence type="ECO:0000313" key="5">
    <source>
        <dbReference type="Proteomes" id="UP000639772"/>
    </source>
</evidence>
<evidence type="ECO:0000313" key="4">
    <source>
        <dbReference type="Proteomes" id="UP000636800"/>
    </source>
</evidence>
<comment type="caution">
    <text evidence="2">The sequence shown here is derived from an EMBL/GenBank/DDBJ whole genome shotgun (WGS) entry which is preliminary data.</text>
</comment>
<dbReference type="Proteomes" id="UP000636800">
    <property type="component" value="Chromosome 12"/>
</dbReference>
<reference evidence="4 5" key="1">
    <citation type="journal article" date="2020" name="Nat. Food">
        <title>A phased Vanilla planifolia genome enables genetic improvement of flavour and production.</title>
        <authorList>
            <person name="Hasing T."/>
            <person name="Tang H."/>
            <person name="Brym M."/>
            <person name="Khazi F."/>
            <person name="Huang T."/>
            <person name="Chambers A.H."/>
        </authorList>
    </citation>
    <scope>NUCLEOTIDE SEQUENCE [LARGE SCALE GENOMIC DNA]</scope>
    <source>
        <tissue evidence="2">Leaf</tissue>
    </source>
</reference>
<evidence type="ECO:0000313" key="3">
    <source>
        <dbReference type="EMBL" id="KAG0459440.1"/>
    </source>
</evidence>
<accession>A0A835PQC9</accession>
<dbReference type="AlphaFoldDB" id="A0A835PQC9"/>
<dbReference type="EMBL" id="JADCNL010000012">
    <property type="protein sequence ID" value="KAG0457669.1"/>
    <property type="molecule type" value="Genomic_DNA"/>
</dbReference>
<feature type="region of interest" description="Disordered" evidence="1">
    <location>
        <begin position="1"/>
        <end position="21"/>
    </location>
</feature>
<feature type="compositionally biased region" description="Low complexity" evidence="1">
    <location>
        <begin position="1"/>
        <end position="20"/>
    </location>
</feature>
<evidence type="ECO:0000313" key="2">
    <source>
        <dbReference type="EMBL" id="KAG0457669.1"/>
    </source>
</evidence>
<evidence type="ECO:0000256" key="1">
    <source>
        <dbReference type="SAM" id="MobiDB-lite"/>
    </source>
</evidence>
<dbReference type="OrthoDB" id="693822at2759"/>